<evidence type="ECO:0000313" key="2">
    <source>
        <dbReference type="EMBL" id="RKN47663.1"/>
    </source>
</evidence>
<comment type="caution">
    <text evidence="2">The sequence shown here is derived from an EMBL/GenBank/DDBJ whole genome shotgun (WGS) entry which is preliminary data.</text>
</comment>
<evidence type="ECO:0000313" key="3">
    <source>
        <dbReference type="Proteomes" id="UP000281726"/>
    </source>
</evidence>
<sequence length="91" mass="10541">MTYPWFFPDDLPSLFPSTPVSEDTRLACRLLEQMQREPLLRHERICIEVQDRVVILEGSVSSAGVRAHAHALVWGRAEVRDVSNRLRLRDE</sequence>
<dbReference type="Pfam" id="PF04972">
    <property type="entry name" value="BON"/>
    <property type="match status" value="1"/>
</dbReference>
<dbReference type="AlphaFoldDB" id="A0A3A9ZHA7"/>
<accession>A0A3A9ZHA7</accession>
<dbReference type="Gene3D" id="3.30.1340.30">
    <property type="match status" value="1"/>
</dbReference>
<dbReference type="RefSeq" id="WP_120728569.1">
    <property type="nucleotide sequence ID" value="NZ_RBAK01000004.1"/>
</dbReference>
<dbReference type="InterPro" id="IPR007055">
    <property type="entry name" value="BON_dom"/>
</dbReference>
<dbReference type="Proteomes" id="UP000281726">
    <property type="component" value="Unassembled WGS sequence"/>
</dbReference>
<protein>
    <submittedName>
        <fullName evidence="2">BON domain-containing protein</fullName>
    </submittedName>
</protein>
<feature type="domain" description="BON" evidence="1">
    <location>
        <begin position="22"/>
        <end position="90"/>
    </location>
</feature>
<organism evidence="2 3">
    <name type="scientific">Micromonospora endolithica</name>
    <dbReference type="NCBI Taxonomy" id="230091"/>
    <lineage>
        <taxon>Bacteria</taxon>
        <taxon>Bacillati</taxon>
        <taxon>Actinomycetota</taxon>
        <taxon>Actinomycetes</taxon>
        <taxon>Micromonosporales</taxon>
        <taxon>Micromonosporaceae</taxon>
        <taxon>Micromonospora</taxon>
    </lineage>
</organism>
<proteinExistence type="predicted"/>
<reference evidence="2 3" key="1">
    <citation type="journal article" date="2004" name="Syst. Appl. Microbiol.">
        <title>Cryptoendolithic actinomycetes from antarctic sandstone rock samples: Micromonospora endolithica sp. nov. and two isolates related to Micromonospora coerulea Jensen 1932.</title>
        <authorList>
            <person name="Hirsch P."/>
            <person name="Mevs U."/>
            <person name="Kroppenstedt R.M."/>
            <person name="Schumann P."/>
            <person name="Stackebrandt E."/>
        </authorList>
    </citation>
    <scope>NUCLEOTIDE SEQUENCE [LARGE SCALE GENOMIC DNA]</scope>
    <source>
        <strain evidence="2 3">JCM 12677</strain>
    </source>
</reference>
<keyword evidence="3" id="KW-1185">Reference proteome</keyword>
<dbReference type="OrthoDB" id="3403070at2"/>
<dbReference type="PROSITE" id="PS50914">
    <property type="entry name" value="BON"/>
    <property type="match status" value="1"/>
</dbReference>
<dbReference type="EMBL" id="RBAK01000004">
    <property type="protein sequence ID" value="RKN47663.1"/>
    <property type="molecule type" value="Genomic_DNA"/>
</dbReference>
<evidence type="ECO:0000259" key="1">
    <source>
        <dbReference type="PROSITE" id="PS50914"/>
    </source>
</evidence>
<gene>
    <name evidence="2" type="ORF">D7223_12985</name>
</gene>
<name>A0A3A9ZHA7_9ACTN</name>